<keyword evidence="2" id="KW-1133">Transmembrane helix</keyword>
<evidence type="ECO:0000313" key="3">
    <source>
        <dbReference type="EMBL" id="RJL34231.1"/>
    </source>
</evidence>
<dbReference type="Proteomes" id="UP000265768">
    <property type="component" value="Unassembled WGS sequence"/>
</dbReference>
<evidence type="ECO:0000256" key="2">
    <source>
        <dbReference type="SAM" id="Phobius"/>
    </source>
</evidence>
<dbReference type="Gene3D" id="3.40.1000.10">
    <property type="entry name" value="Mog1/PsbP, alpha/beta/alpha sandwich"/>
    <property type="match status" value="1"/>
</dbReference>
<dbReference type="OrthoDB" id="3701056at2"/>
<comment type="caution">
    <text evidence="3">The sequence shown here is derived from an EMBL/GenBank/DDBJ whole genome shotgun (WGS) entry which is preliminary data.</text>
</comment>
<dbReference type="RefSeq" id="WP_119925532.1">
    <property type="nucleotide sequence ID" value="NZ_QZEY01000002.1"/>
</dbReference>
<accession>A0A3A4B7M5</accession>
<feature type="transmembrane region" description="Helical" evidence="2">
    <location>
        <begin position="28"/>
        <end position="54"/>
    </location>
</feature>
<sequence length="208" mass="22028">MWPPSDPQSDVPEPPPAPPPVESRRGRAFWLAGGLAALIVTLAGAAVAASALRAPAAPDAAARRTVTSPDGTARVTVPAHWAPMRLNDAAGIQVGDAEAQVYLTVITEPRRDPAEPVEAVAARAVAAVRARAAGSRALQPESLTIGGHPAVRQEIRGTVNGLALTYWHTTVATRSRWHQIITWTLADRAPRHADPLRQITTTFRDPAP</sequence>
<keyword evidence="2" id="KW-0472">Membrane</keyword>
<keyword evidence="4" id="KW-1185">Reference proteome</keyword>
<organism evidence="3 4">
    <name type="scientific">Bailinhaonella thermotolerans</name>
    <dbReference type="NCBI Taxonomy" id="1070861"/>
    <lineage>
        <taxon>Bacteria</taxon>
        <taxon>Bacillati</taxon>
        <taxon>Actinomycetota</taxon>
        <taxon>Actinomycetes</taxon>
        <taxon>Streptosporangiales</taxon>
        <taxon>Streptosporangiaceae</taxon>
        <taxon>Bailinhaonella</taxon>
    </lineage>
</organism>
<feature type="compositionally biased region" description="Pro residues" evidence="1">
    <location>
        <begin position="1"/>
        <end position="21"/>
    </location>
</feature>
<evidence type="ECO:0000256" key="1">
    <source>
        <dbReference type="SAM" id="MobiDB-lite"/>
    </source>
</evidence>
<dbReference type="AlphaFoldDB" id="A0A3A4B7M5"/>
<dbReference type="EMBL" id="QZEY01000002">
    <property type="protein sequence ID" value="RJL34231.1"/>
    <property type="molecule type" value="Genomic_DNA"/>
</dbReference>
<gene>
    <name evidence="3" type="ORF">D5H75_07130</name>
</gene>
<name>A0A3A4B7M5_9ACTN</name>
<feature type="region of interest" description="Disordered" evidence="1">
    <location>
        <begin position="1"/>
        <end position="22"/>
    </location>
</feature>
<proteinExistence type="predicted"/>
<protein>
    <submittedName>
        <fullName evidence="3">Uncharacterized protein</fullName>
    </submittedName>
</protein>
<evidence type="ECO:0000313" key="4">
    <source>
        <dbReference type="Proteomes" id="UP000265768"/>
    </source>
</evidence>
<keyword evidence="2" id="KW-0812">Transmembrane</keyword>
<reference evidence="3 4" key="1">
    <citation type="submission" date="2018-09" db="EMBL/GenBank/DDBJ databases">
        <title>YIM 75507 draft genome.</title>
        <authorList>
            <person name="Tang S."/>
            <person name="Feng Y."/>
        </authorList>
    </citation>
    <scope>NUCLEOTIDE SEQUENCE [LARGE SCALE GENOMIC DNA]</scope>
    <source>
        <strain evidence="3 4">YIM 75507</strain>
    </source>
</reference>